<comment type="caution">
    <text evidence="2">The sequence shown here is derived from an EMBL/GenBank/DDBJ whole genome shotgun (WGS) entry which is preliminary data.</text>
</comment>
<dbReference type="RefSeq" id="WP_121939721.1">
    <property type="nucleotide sequence ID" value="NZ_REFR01000014.1"/>
</dbReference>
<dbReference type="Proteomes" id="UP000271227">
    <property type="component" value="Unassembled WGS sequence"/>
</dbReference>
<dbReference type="Gene3D" id="3.40.50.150">
    <property type="entry name" value="Vaccinia Virus protein VP39"/>
    <property type="match status" value="1"/>
</dbReference>
<evidence type="ECO:0000313" key="3">
    <source>
        <dbReference type="Proteomes" id="UP000271227"/>
    </source>
</evidence>
<keyword evidence="2" id="KW-0489">Methyltransferase</keyword>
<dbReference type="InterPro" id="IPR029063">
    <property type="entry name" value="SAM-dependent_MTases_sf"/>
</dbReference>
<keyword evidence="2" id="KW-0808">Transferase</keyword>
<gene>
    <name evidence="2" type="ORF">BXY39_3063</name>
</gene>
<dbReference type="OrthoDB" id="9800231at2"/>
<evidence type="ECO:0000259" key="1">
    <source>
        <dbReference type="Pfam" id="PF08241"/>
    </source>
</evidence>
<dbReference type="InterPro" id="IPR013216">
    <property type="entry name" value="Methyltransf_11"/>
</dbReference>
<dbReference type="GO" id="GO:0008757">
    <property type="term" value="F:S-adenosylmethionine-dependent methyltransferase activity"/>
    <property type="evidence" value="ECO:0007669"/>
    <property type="project" value="InterPro"/>
</dbReference>
<keyword evidence="3" id="KW-1185">Reference proteome</keyword>
<protein>
    <submittedName>
        <fullName evidence="2">Methyltransferase family protein</fullName>
    </submittedName>
</protein>
<dbReference type="EMBL" id="REFR01000014">
    <property type="protein sequence ID" value="RMB02712.1"/>
    <property type="molecule type" value="Genomic_DNA"/>
</dbReference>
<accession>A0A3M0C089</accession>
<dbReference type="AlphaFoldDB" id="A0A3M0C089"/>
<name>A0A3M0C089_9PROT</name>
<dbReference type="SUPFAM" id="SSF53335">
    <property type="entry name" value="S-adenosyl-L-methionine-dependent methyltransferases"/>
    <property type="match status" value="1"/>
</dbReference>
<feature type="domain" description="Methyltransferase type 11" evidence="1">
    <location>
        <begin position="87"/>
        <end position="130"/>
    </location>
</feature>
<evidence type="ECO:0000313" key="2">
    <source>
        <dbReference type="EMBL" id="RMB02712.1"/>
    </source>
</evidence>
<organism evidence="2 3">
    <name type="scientific">Eilatimonas milleporae</name>
    <dbReference type="NCBI Taxonomy" id="911205"/>
    <lineage>
        <taxon>Bacteria</taxon>
        <taxon>Pseudomonadati</taxon>
        <taxon>Pseudomonadota</taxon>
        <taxon>Alphaproteobacteria</taxon>
        <taxon>Kordiimonadales</taxon>
        <taxon>Kordiimonadaceae</taxon>
        <taxon>Eilatimonas</taxon>
    </lineage>
</organism>
<reference evidence="2 3" key="1">
    <citation type="submission" date="2018-10" db="EMBL/GenBank/DDBJ databases">
        <title>Genomic Encyclopedia of Archaeal and Bacterial Type Strains, Phase II (KMG-II): from individual species to whole genera.</title>
        <authorList>
            <person name="Goeker M."/>
        </authorList>
    </citation>
    <scope>NUCLEOTIDE SEQUENCE [LARGE SCALE GENOMIC DNA]</scope>
    <source>
        <strain evidence="2 3">DSM 25217</strain>
    </source>
</reference>
<dbReference type="Pfam" id="PF08241">
    <property type="entry name" value="Methyltransf_11"/>
    <property type="match status" value="1"/>
</dbReference>
<dbReference type="InParanoid" id="A0A3M0C089"/>
<sequence>MRPDVLQLYRFYESPLGQVTAHLLGQQMRRFWPDVSGQHLVGIGYALPYLDTLMDVGADAYALMPAGQGVIHWPSTAGSRSALIENHHLPIADSTVDRVLLAHEIEHANRPAHLLREVWRILAPGGEVIVLVPNRRRIWSALESTPFGFGQPYSRGQLYRLMNDHMLPPDRWATALMLPPMGRLGLPRLVAWAEKPMRVLSRSMGGALLVRARKQVYGALPVGGLRRPVPAMAVPS</sequence>
<proteinExistence type="predicted"/>
<dbReference type="GO" id="GO:0032259">
    <property type="term" value="P:methylation"/>
    <property type="evidence" value="ECO:0007669"/>
    <property type="project" value="UniProtKB-KW"/>
</dbReference>